<evidence type="ECO:0000256" key="4">
    <source>
        <dbReference type="HAMAP-Rule" id="MF_00667"/>
    </source>
</evidence>
<evidence type="ECO:0000256" key="2">
    <source>
        <dbReference type="ARBA" id="ARBA00006573"/>
    </source>
</evidence>
<comment type="similarity">
    <text evidence="2 4">Belongs to the SspH family.</text>
</comment>
<dbReference type="NCBIfam" id="TIGR02861">
    <property type="entry name" value="SASP_H"/>
    <property type="match status" value="1"/>
</dbReference>
<dbReference type="Proteomes" id="UP001444625">
    <property type="component" value="Unassembled WGS sequence"/>
</dbReference>
<dbReference type="HAMAP" id="MF_00667">
    <property type="entry name" value="SspH"/>
    <property type="match status" value="1"/>
</dbReference>
<comment type="caution">
    <text evidence="5">The sequence shown here is derived from an EMBL/GenBank/DDBJ whole genome shotgun (WGS) entry which is preliminary data.</text>
</comment>
<evidence type="ECO:0000256" key="3">
    <source>
        <dbReference type="ARBA" id="ARBA00022969"/>
    </source>
</evidence>
<sequence length="60" mass="6990">MDRKRALEIHQSLDLIAVSYKGNPVYLQQVDPMTNKARVLPLDNLHREFDVEISNLQERA</sequence>
<dbReference type="Pfam" id="PF08141">
    <property type="entry name" value="SspH"/>
    <property type="match status" value="1"/>
</dbReference>
<evidence type="ECO:0000313" key="6">
    <source>
        <dbReference type="Proteomes" id="UP001444625"/>
    </source>
</evidence>
<keyword evidence="6" id="KW-1185">Reference proteome</keyword>
<evidence type="ECO:0000256" key="1">
    <source>
        <dbReference type="ARBA" id="ARBA00004288"/>
    </source>
</evidence>
<dbReference type="RefSeq" id="WP_345824460.1">
    <property type="nucleotide sequence ID" value="NZ_JBDIML010000002.1"/>
</dbReference>
<comment type="subcellular location">
    <subcellularLocation>
        <location evidence="1 4">Spore core</location>
    </subcellularLocation>
</comment>
<protein>
    <recommendedName>
        <fullName evidence="4">Small, acid-soluble spore protein H</fullName>
        <shortName evidence="4">SASP H</shortName>
    </recommendedName>
</protein>
<name>A0ABU9XIP3_9BACI</name>
<reference evidence="5 6" key="1">
    <citation type="submission" date="2024-05" db="EMBL/GenBank/DDBJ databases">
        <authorList>
            <person name="Haq I."/>
            <person name="Ullah Z."/>
            <person name="Ahmad R."/>
            <person name="Li M."/>
            <person name="Tong Y."/>
        </authorList>
    </citation>
    <scope>NUCLEOTIDE SEQUENCE [LARGE SCALE GENOMIC DNA]</scope>
    <source>
        <strain evidence="5 6">16A2E</strain>
    </source>
</reference>
<proteinExistence type="evidence at transcript level"/>
<dbReference type="EMBL" id="JBDIML010000002">
    <property type="protein sequence ID" value="MEN2766999.1"/>
    <property type="molecule type" value="Genomic_DNA"/>
</dbReference>
<accession>A0ABU9XIP3</accession>
<comment type="induction">
    <text evidence="4">Expressed only in the forespore compartment of sporulating cells.</text>
</comment>
<organism evidence="5 6">
    <name type="scientific">Ornithinibacillus xuwenensis</name>
    <dbReference type="NCBI Taxonomy" id="3144668"/>
    <lineage>
        <taxon>Bacteria</taxon>
        <taxon>Bacillati</taxon>
        <taxon>Bacillota</taxon>
        <taxon>Bacilli</taxon>
        <taxon>Bacillales</taxon>
        <taxon>Bacillaceae</taxon>
        <taxon>Ornithinibacillus</taxon>
    </lineage>
</organism>
<dbReference type="InterPro" id="IPR012610">
    <property type="entry name" value="SASP_SspH"/>
</dbReference>
<gene>
    <name evidence="4" type="primary">sspH</name>
    <name evidence="5" type="ORF">ABC228_07360</name>
</gene>
<keyword evidence="3 4" id="KW-0749">Sporulation</keyword>
<evidence type="ECO:0000313" key="5">
    <source>
        <dbReference type="EMBL" id="MEN2766999.1"/>
    </source>
</evidence>